<proteinExistence type="predicted"/>
<accession>A0AAE3EWZ9</accession>
<protein>
    <submittedName>
        <fullName evidence="2">Hemerythrin domain-containing protein</fullName>
    </submittedName>
</protein>
<evidence type="ECO:0000313" key="3">
    <source>
        <dbReference type="Proteomes" id="UP001200642"/>
    </source>
</evidence>
<organism evidence="2 3">
    <name type="scientific">Cerina litoralis</name>
    <dbReference type="NCBI Taxonomy" id="2874477"/>
    <lineage>
        <taxon>Bacteria</taxon>
        <taxon>Pseudomonadati</taxon>
        <taxon>Bacteroidota</taxon>
        <taxon>Flavobacteriia</taxon>
        <taxon>Flavobacteriales</taxon>
        <taxon>Flavobacteriaceae</taxon>
        <taxon>Cerina</taxon>
    </lineage>
</organism>
<comment type="caution">
    <text evidence="2">The sequence shown here is derived from an EMBL/GenBank/DDBJ whole genome shotgun (WGS) entry which is preliminary data.</text>
</comment>
<keyword evidence="3" id="KW-1185">Reference proteome</keyword>
<name>A0AAE3EWZ9_9FLAO</name>
<dbReference type="AlphaFoldDB" id="A0AAE3EWZ9"/>
<feature type="domain" description="Hemerythrin-like" evidence="1">
    <location>
        <begin position="6"/>
        <end position="83"/>
    </location>
</feature>
<dbReference type="Proteomes" id="UP001200642">
    <property type="component" value="Unassembled WGS sequence"/>
</dbReference>
<reference evidence="2" key="1">
    <citation type="submission" date="2023-02" db="EMBL/GenBank/DDBJ databases">
        <title>Genome of Flavobacteriaceae gen. nov. sp. strain F89.</title>
        <authorList>
            <person name="Wang Y."/>
        </authorList>
    </citation>
    <scope>NUCLEOTIDE SEQUENCE</scope>
    <source>
        <strain evidence="2">F89</strain>
    </source>
</reference>
<evidence type="ECO:0000259" key="1">
    <source>
        <dbReference type="Pfam" id="PF01814"/>
    </source>
</evidence>
<gene>
    <name evidence="2" type="ORF">K8352_13850</name>
</gene>
<dbReference type="EMBL" id="JAIRBC010000021">
    <property type="protein sequence ID" value="MCG2461838.1"/>
    <property type="molecule type" value="Genomic_DNA"/>
</dbReference>
<dbReference type="RefSeq" id="WP_317902981.1">
    <property type="nucleotide sequence ID" value="NZ_JAIRBC010000021.1"/>
</dbReference>
<evidence type="ECO:0000313" key="2">
    <source>
        <dbReference type="EMBL" id="MCG2461838.1"/>
    </source>
</evidence>
<dbReference type="InterPro" id="IPR012312">
    <property type="entry name" value="Hemerythrin-like"/>
</dbReference>
<sequence length="172" mass="19606">MNKPLYHFFTEDHRRLDDILEKAIADPEEIQMNYYQQFRTGLLTHIKMEEKILFPAAQKANGGEIVPLAAKLRLEHGAITSLMVVEPTQEVIKVIRYVLEKHDTAEEEPGGMYDICERLTHDQTQSLLEELAKVTEVPLNPINPKSYALEAAKRSLKRAGFDFGEILASKSQ</sequence>
<dbReference type="Gene3D" id="1.20.120.520">
    <property type="entry name" value="nmb1532 protein domain like"/>
    <property type="match status" value="1"/>
</dbReference>
<dbReference type="Pfam" id="PF01814">
    <property type="entry name" value="Hemerythrin"/>
    <property type="match status" value="1"/>
</dbReference>